<dbReference type="InterPro" id="IPR013154">
    <property type="entry name" value="ADH-like_N"/>
</dbReference>
<dbReference type="SMART" id="SM00829">
    <property type="entry name" value="PKS_ER"/>
    <property type="match status" value="1"/>
</dbReference>
<dbReference type="OrthoDB" id="9771084at2"/>
<dbReference type="InterPro" id="IPR020843">
    <property type="entry name" value="ER"/>
</dbReference>
<dbReference type="SUPFAM" id="SSF50129">
    <property type="entry name" value="GroES-like"/>
    <property type="match status" value="1"/>
</dbReference>
<dbReference type="Gene3D" id="3.40.50.720">
    <property type="entry name" value="NAD(P)-binding Rossmann-like Domain"/>
    <property type="match status" value="1"/>
</dbReference>
<dbReference type="PROSITE" id="PS00059">
    <property type="entry name" value="ADH_ZINC"/>
    <property type="match status" value="1"/>
</dbReference>
<evidence type="ECO:0000313" key="11">
    <source>
        <dbReference type="Proteomes" id="UP000198552"/>
    </source>
</evidence>
<evidence type="ECO:0000256" key="6">
    <source>
        <dbReference type="ARBA" id="ARBA00023002"/>
    </source>
</evidence>
<dbReference type="EMBL" id="FNHP01000001">
    <property type="protein sequence ID" value="SDL97417.1"/>
    <property type="molecule type" value="Genomic_DNA"/>
</dbReference>
<evidence type="ECO:0000256" key="2">
    <source>
        <dbReference type="ARBA" id="ARBA00008072"/>
    </source>
</evidence>
<accession>A0A1G9PGS6</accession>
<reference evidence="11" key="1">
    <citation type="submission" date="2016-10" db="EMBL/GenBank/DDBJ databases">
        <authorList>
            <person name="Varghese N."/>
            <person name="Submissions S."/>
        </authorList>
    </citation>
    <scope>NUCLEOTIDE SEQUENCE [LARGE SCALE GENOMIC DNA]</scope>
    <source>
        <strain evidence="11">EPL6</strain>
    </source>
</reference>
<comment type="similarity">
    <text evidence="2 7">Belongs to the zinc-containing alcohol dehydrogenase family.</text>
</comment>
<keyword evidence="6" id="KW-0560">Oxidoreductase</keyword>
<dbReference type="InterPro" id="IPR002328">
    <property type="entry name" value="ADH_Zn_CS"/>
</dbReference>
<dbReference type="RefSeq" id="WP_091565974.1">
    <property type="nucleotide sequence ID" value="NZ_FNHP01000001.1"/>
</dbReference>
<dbReference type="EC" id="1.1.1.1" evidence="3"/>
<dbReference type="GO" id="GO:0005737">
    <property type="term" value="C:cytoplasm"/>
    <property type="evidence" value="ECO:0007669"/>
    <property type="project" value="TreeGrafter"/>
</dbReference>
<evidence type="ECO:0000259" key="9">
    <source>
        <dbReference type="SMART" id="SM00829"/>
    </source>
</evidence>
<evidence type="ECO:0000256" key="7">
    <source>
        <dbReference type="RuleBase" id="RU361277"/>
    </source>
</evidence>
<dbReference type="Pfam" id="PF00107">
    <property type="entry name" value="ADH_zinc_N"/>
    <property type="match status" value="1"/>
</dbReference>
<keyword evidence="5 7" id="KW-0862">Zinc</keyword>
<organism evidence="10 11">
    <name type="scientific">Oryzisolibacter propanilivorax</name>
    <dbReference type="NCBI Taxonomy" id="1527607"/>
    <lineage>
        <taxon>Bacteria</taxon>
        <taxon>Pseudomonadati</taxon>
        <taxon>Pseudomonadota</taxon>
        <taxon>Betaproteobacteria</taxon>
        <taxon>Burkholderiales</taxon>
        <taxon>Comamonadaceae</taxon>
        <taxon>Oryzisolibacter</taxon>
    </lineage>
</organism>
<dbReference type="AlphaFoldDB" id="A0A1G9PGS6"/>
<sequence length="363" mass="38526">MISYDVTACGEPLQRQERPTPRPTGDQVLLRTLATGVCHSDLHIWQGSYDLGNGKLLSMLDRGMKLPLTMGHEVVGEVVAVGDEATGVQVGQRYLVYPWHGCGQCGVCRRGDENLCMAGRSMGIYQPGGYADHVLVQHARYLVDIGDLPPAQAAPYACSGLTTYSALRKFAPQVLQSEAVVVIGAGGLGLMAALLNPAMGGAGCIVVEPDTAKHLAALQAGARAVVSPRDADWMDQVRQAAGGAVWAILDCVGSSQTVQSGIDLLAKGGQLVQVGLFGGHVDLPTPFMPLRALTYQGSYVGNLRELQELMQLVRERRLQPVPTTCMPLSRAFTALLALEHGQAIGRQVLVPEDAETPSAELPA</sequence>
<dbReference type="CDD" id="cd08240">
    <property type="entry name" value="6_hydroxyhexanoate_dh_like"/>
    <property type="match status" value="1"/>
</dbReference>
<comment type="cofactor">
    <cofactor evidence="1 7">
        <name>Zn(2+)</name>
        <dbReference type="ChEBI" id="CHEBI:29105"/>
    </cofactor>
</comment>
<keyword evidence="4 7" id="KW-0479">Metal-binding</keyword>
<dbReference type="SUPFAM" id="SSF51735">
    <property type="entry name" value="NAD(P)-binding Rossmann-fold domains"/>
    <property type="match status" value="1"/>
</dbReference>
<evidence type="ECO:0000256" key="4">
    <source>
        <dbReference type="ARBA" id="ARBA00022723"/>
    </source>
</evidence>
<dbReference type="PANTHER" id="PTHR42940">
    <property type="entry name" value="ALCOHOL DEHYDROGENASE 1-RELATED"/>
    <property type="match status" value="1"/>
</dbReference>
<protein>
    <recommendedName>
        <fullName evidence="3">alcohol dehydrogenase</fullName>
        <ecNumber evidence="3">1.1.1.1</ecNumber>
    </recommendedName>
</protein>
<feature type="domain" description="Enoyl reductase (ER)" evidence="9">
    <location>
        <begin position="10"/>
        <end position="349"/>
    </location>
</feature>
<evidence type="ECO:0000256" key="1">
    <source>
        <dbReference type="ARBA" id="ARBA00001947"/>
    </source>
</evidence>
<feature type="region of interest" description="Disordered" evidence="8">
    <location>
        <begin position="1"/>
        <end position="25"/>
    </location>
</feature>
<dbReference type="GO" id="GO:0008270">
    <property type="term" value="F:zinc ion binding"/>
    <property type="evidence" value="ECO:0007669"/>
    <property type="project" value="InterPro"/>
</dbReference>
<dbReference type="Proteomes" id="UP000198552">
    <property type="component" value="Unassembled WGS sequence"/>
</dbReference>
<keyword evidence="11" id="KW-1185">Reference proteome</keyword>
<dbReference type="PANTHER" id="PTHR42940:SF8">
    <property type="entry name" value="VACUOLAR PROTEIN SORTING-ASSOCIATED PROTEIN 11"/>
    <property type="match status" value="1"/>
</dbReference>
<gene>
    <name evidence="10" type="ORF">SAMN05428957_101375</name>
</gene>
<name>A0A1G9PGS6_9BURK</name>
<dbReference type="InterPro" id="IPR013149">
    <property type="entry name" value="ADH-like_C"/>
</dbReference>
<evidence type="ECO:0000256" key="3">
    <source>
        <dbReference type="ARBA" id="ARBA00013190"/>
    </source>
</evidence>
<proteinExistence type="inferred from homology"/>
<dbReference type="STRING" id="1527607.SAMN05428957_101375"/>
<dbReference type="InterPro" id="IPR011032">
    <property type="entry name" value="GroES-like_sf"/>
</dbReference>
<dbReference type="GO" id="GO:0004022">
    <property type="term" value="F:alcohol dehydrogenase (NAD+) activity"/>
    <property type="evidence" value="ECO:0007669"/>
    <property type="project" value="UniProtKB-EC"/>
</dbReference>
<evidence type="ECO:0000256" key="5">
    <source>
        <dbReference type="ARBA" id="ARBA00022833"/>
    </source>
</evidence>
<evidence type="ECO:0000313" key="10">
    <source>
        <dbReference type="EMBL" id="SDL97417.1"/>
    </source>
</evidence>
<dbReference type="Pfam" id="PF08240">
    <property type="entry name" value="ADH_N"/>
    <property type="match status" value="1"/>
</dbReference>
<dbReference type="Gene3D" id="3.90.180.10">
    <property type="entry name" value="Medium-chain alcohol dehydrogenases, catalytic domain"/>
    <property type="match status" value="1"/>
</dbReference>
<dbReference type="InterPro" id="IPR036291">
    <property type="entry name" value="NAD(P)-bd_dom_sf"/>
</dbReference>
<evidence type="ECO:0000256" key="8">
    <source>
        <dbReference type="SAM" id="MobiDB-lite"/>
    </source>
</evidence>